<evidence type="ECO:0000313" key="3">
    <source>
        <dbReference type="Proteomes" id="UP000238823"/>
    </source>
</evidence>
<organism evidence="2 3">
    <name type="scientific">Enhygromyxa salina</name>
    <dbReference type="NCBI Taxonomy" id="215803"/>
    <lineage>
        <taxon>Bacteria</taxon>
        <taxon>Pseudomonadati</taxon>
        <taxon>Myxococcota</taxon>
        <taxon>Polyangia</taxon>
        <taxon>Nannocystales</taxon>
        <taxon>Nannocystaceae</taxon>
        <taxon>Enhygromyxa</taxon>
    </lineage>
</organism>
<dbReference type="OrthoDB" id="9785911at2"/>
<dbReference type="AlphaFoldDB" id="A0A2S9YSN0"/>
<evidence type="ECO:0000313" key="2">
    <source>
        <dbReference type="EMBL" id="PRQ08115.1"/>
    </source>
</evidence>
<dbReference type="Proteomes" id="UP000238823">
    <property type="component" value="Unassembled WGS sequence"/>
</dbReference>
<protein>
    <submittedName>
        <fullName evidence="2">FemAB family protein</fullName>
    </submittedName>
</protein>
<feature type="domain" description="BioF2-like acetyltransferase" evidence="1">
    <location>
        <begin position="192"/>
        <end position="323"/>
    </location>
</feature>
<dbReference type="Gene3D" id="3.40.630.30">
    <property type="match status" value="1"/>
</dbReference>
<sequence>MNLGFADHLASWHIRRVDGFLVTGRSNVVGCGHSLVPRWLDPLEHEHLARWRALLQRTRHDFHQLPEYVAIEADRLGGRGVALLVEDPRAPERAALLPLILRSLPSGEGCDATSPYGYPGPLFTSADPRFETAAVGCFVAAMAKRDVASAFVRLHPLLRIPDQALARFGSLVDHGPTVWIDLETDEATQWANYRGTHRNLVRRATRDGLRVRFDDAFARLDEFYPIYAETMARLGATTCDMDHSYLQRLAAVLLGRGYLALVEHGDQVIAGGVFSSCSGIVQYHLSGTATAWQRASPSRLMLDEVRRRQAARGDWRMHLGGGVGAQEDPLFRFKRGFSSERGRFCSWRVTPNPALHDRLVADWQAGGGSREAAGEFFPLYRAPITKRASA</sequence>
<reference evidence="2 3" key="1">
    <citation type="submission" date="2018-03" db="EMBL/GenBank/DDBJ databases">
        <title>Draft Genome Sequences of the Obligatory Marine Myxobacteria Enhygromyxa salina SWB007.</title>
        <authorList>
            <person name="Poehlein A."/>
            <person name="Moghaddam J.A."/>
            <person name="Harms H."/>
            <person name="Alanjari M."/>
            <person name="Koenig G.M."/>
            <person name="Daniel R."/>
            <person name="Schaeberle T.F."/>
        </authorList>
    </citation>
    <scope>NUCLEOTIDE SEQUENCE [LARGE SCALE GENOMIC DNA]</scope>
    <source>
        <strain evidence="2 3">SWB007</strain>
    </source>
</reference>
<accession>A0A2S9YSN0</accession>
<dbReference type="InterPro" id="IPR016181">
    <property type="entry name" value="Acyl_CoA_acyltransferase"/>
</dbReference>
<evidence type="ECO:0000259" key="1">
    <source>
        <dbReference type="Pfam" id="PF13480"/>
    </source>
</evidence>
<dbReference type="Pfam" id="PF13480">
    <property type="entry name" value="Acetyltransf_6"/>
    <property type="match status" value="1"/>
</dbReference>
<name>A0A2S9YSN0_9BACT</name>
<dbReference type="SUPFAM" id="SSF55729">
    <property type="entry name" value="Acyl-CoA N-acyltransferases (Nat)"/>
    <property type="match status" value="1"/>
</dbReference>
<comment type="caution">
    <text evidence="2">The sequence shown here is derived from an EMBL/GenBank/DDBJ whole genome shotgun (WGS) entry which is preliminary data.</text>
</comment>
<dbReference type="InterPro" id="IPR038740">
    <property type="entry name" value="BioF2-like_GNAT_dom"/>
</dbReference>
<proteinExistence type="predicted"/>
<dbReference type="EMBL" id="PVNL01000044">
    <property type="protein sequence ID" value="PRQ08115.1"/>
    <property type="molecule type" value="Genomic_DNA"/>
</dbReference>
<gene>
    <name evidence="2" type="ORF">ENSA7_20870</name>
</gene>